<dbReference type="Proteomes" id="UP000068164">
    <property type="component" value="Unassembled WGS sequence"/>
</dbReference>
<sequence>MPNRISETSAVAYLNDVMRSRTPSYIPDGSVSGDIEWSQPALGRSSKEAIDIENQVDELLSQAIPATPAHNKQRLYALNAIFHGNFDDVNAETESAKILPTLERIHAQSPQFPTTTSPNVVADIHEKLQRYAKITGGDPREFPYPEILGHRRDQLHLNRYDENYSNARFVRDSASRKANLKEINALLDRIVPDGAYFNSLRQQVLDEMLENGEAVSHWARRELEIAEMRLFRNFGATQVPMIRERRRSIPALPYMDRLMSFSLLILPSTGPVLHGNVNAACTASTSRRIPRANEDIGPVAASCNHGLSATVSRLQIMDWKRRARPAAVATSGEAEEIAFTKARSFRGRV</sequence>
<dbReference type="AlphaFoldDB" id="A0A109JH01"/>
<proteinExistence type="predicted"/>
<gene>
    <name evidence="1" type="ORF">AS026_11875</name>
</gene>
<dbReference type="EMBL" id="LNCD01000096">
    <property type="protein sequence ID" value="KWV48670.1"/>
    <property type="molecule type" value="Genomic_DNA"/>
</dbReference>
<protein>
    <submittedName>
        <fullName evidence="1">Uncharacterized protein</fullName>
    </submittedName>
</protein>
<reference evidence="1 2" key="1">
    <citation type="submission" date="2015-11" db="EMBL/GenBank/DDBJ databases">
        <title>Draft Genome Sequence of the Strain BR 10423 (Rhizobium sp.) isolated from nodules of Mimosa pudica.</title>
        <authorList>
            <person name="Barauna A.C."/>
            <person name="Zilli J.E."/>
            <person name="Simoes-Araujo J.L."/>
            <person name="Reis V.M."/>
            <person name="James E.K."/>
            <person name="Reis F.B.Jr."/>
            <person name="Rouws L.F."/>
            <person name="Passos S.R."/>
            <person name="Gois S.R."/>
        </authorList>
    </citation>
    <scope>NUCLEOTIDE SEQUENCE [LARGE SCALE GENOMIC DNA]</scope>
    <source>
        <strain evidence="1 2">BR10423</strain>
    </source>
</reference>
<evidence type="ECO:0000313" key="2">
    <source>
        <dbReference type="Proteomes" id="UP000068164"/>
    </source>
</evidence>
<keyword evidence="2" id="KW-1185">Reference proteome</keyword>
<accession>A0A109JH01</accession>
<comment type="caution">
    <text evidence="1">The sequence shown here is derived from an EMBL/GenBank/DDBJ whole genome shotgun (WGS) entry which is preliminary data.</text>
</comment>
<name>A0A109JH01_9HYPH</name>
<organism evidence="1 2">
    <name type="scientific">Rhizobium altiplani</name>
    <dbReference type="NCBI Taxonomy" id="1864509"/>
    <lineage>
        <taxon>Bacteria</taxon>
        <taxon>Pseudomonadati</taxon>
        <taxon>Pseudomonadota</taxon>
        <taxon>Alphaproteobacteria</taxon>
        <taxon>Hyphomicrobiales</taxon>
        <taxon>Rhizobiaceae</taxon>
        <taxon>Rhizobium/Agrobacterium group</taxon>
        <taxon>Rhizobium</taxon>
    </lineage>
</organism>
<evidence type="ECO:0000313" key="1">
    <source>
        <dbReference type="EMBL" id="KWV48670.1"/>
    </source>
</evidence>